<accession>A0A8S5U3U0</accession>
<keyword evidence="1" id="KW-0472">Membrane</keyword>
<name>A0A8S5U3U0_9CAUD</name>
<feature type="transmembrane region" description="Helical" evidence="1">
    <location>
        <begin position="51"/>
        <end position="71"/>
    </location>
</feature>
<dbReference type="EMBL" id="BK016002">
    <property type="protein sequence ID" value="DAF89127.1"/>
    <property type="molecule type" value="Genomic_DNA"/>
</dbReference>
<proteinExistence type="predicted"/>
<sequence length="75" mass="8690">MPRHFGLKRQISPKKRLIKIGQLRAVNFANTGTREENARNKRRESKMDERVITLLSIWGWASFALIVILLACKGR</sequence>
<keyword evidence="1" id="KW-0812">Transmembrane</keyword>
<reference evidence="2" key="1">
    <citation type="journal article" date="2021" name="Proc. Natl. Acad. Sci. U.S.A.">
        <title>A Catalog of Tens of Thousands of Viruses from Human Metagenomes Reveals Hidden Associations with Chronic Diseases.</title>
        <authorList>
            <person name="Tisza M.J."/>
            <person name="Buck C.B."/>
        </authorList>
    </citation>
    <scope>NUCLEOTIDE SEQUENCE</scope>
    <source>
        <strain evidence="2">Cttp71</strain>
    </source>
</reference>
<evidence type="ECO:0000256" key="1">
    <source>
        <dbReference type="SAM" id="Phobius"/>
    </source>
</evidence>
<protein>
    <submittedName>
        <fullName evidence="2">Uncharacterized protein</fullName>
    </submittedName>
</protein>
<evidence type="ECO:0000313" key="2">
    <source>
        <dbReference type="EMBL" id="DAF89127.1"/>
    </source>
</evidence>
<keyword evidence="1" id="KW-1133">Transmembrane helix</keyword>
<organism evidence="2">
    <name type="scientific">Myoviridae sp. cttp71</name>
    <dbReference type="NCBI Taxonomy" id="2825195"/>
    <lineage>
        <taxon>Viruses</taxon>
        <taxon>Duplodnaviria</taxon>
        <taxon>Heunggongvirae</taxon>
        <taxon>Uroviricota</taxon>
        <taxon>Caudoviricetes</taxon>
    </lineage>
</organism>